<dbReference type="Proteomes" id="UP001139648">
    <property type="component" value="Unassembled WGS sequence"/>
</dbReference>
<accession>A0A9X2KBS1</accession>
<evidence type="ECO:0000313" key="2">
    <source>
        <dbReference type="EMBL" id="MCP2364286.1"/>
    </source>
</evidence>
<feature type="region of interest" description="Disordered" evidence="1">
    <location>
        <begin position="76"/>
        <end position="95"/>
    </location>
</feature>
<comment type="caution">
    <text evidence="2">The sequence shown here is derived from an EMBL/GenBank/DDBJ whole genome shotgun (WGS) entry which is preliminary data.</text>
</comment>
<dbReference type="AlphaFoldDB" id="A0A9X2KBS1"/>
<evidence type="ECO:0000313" key="3">
    <source>
        <dbReference type="Proteomes" id="UP001139648"/>
    </source>
</evidence>
<name>A0A9X2KBS1_9ACTN</name>
<dbReference type="RefSeq" id="WP_253756598.1">
    <property type="nucleotide sequence ID" value="NZ_BAABKA010000012.1"/>
</dbReference>
<proteinExistence type="predicted"/>
<gene>
    <name evidence="2" type="ORF">HD597_011306</name>
</gene>
<protein>
    <submittedName>
        <fullName evidence="2">Uncharacterized protein</fullName>
    </submittedName>
</protein>
<organism evidence="2 3">
    <name type="scientific">Nonomuraea thailandensis</name>
    <dbReference type="NCBI Taxonomy" id="1188745"/>
    <lineage>
        <taxon>Bacteria</taxon>
        <taxon>Bacillati</taxon>
        <taxon>Actinomycetota</taxon>
        <taxon>Actinomycetes</taxon>
        <taxon>Streptosporangiales</taxon>
        <taxon>Streptosporangiaceae</taxon>
        <taxon>Nonomuraea</taxon>
    </lineage>
</organism>
<evidence type="ECO:0000256" key="1">
    <source>
        <dbReference type="SAM" id="MobiDB-lite"/>
    </source>
</evidence>
<dbReference type="EMBL" id="JAMZEB010000002">
    <property type="protein sequence ID" value="MCP2364286.1"/>
    <property type="molecule type" value="Genomic_DNA"/>
</dbReference>
<reference evidence="2" key="1">
    <citation type="submission" date="2022-06" db="EMBL/GenBank/DDBJ databases">
        <title>Sequencing the genomes of 1000 actinobacteria strains.</title>
        <authorList>
            <person name="Klenk H.-P."/>
        </authorList>
    </citation>
    <scope>NUCLEOTIDE SEQUENCE</scope>
    <source>
        <strain evidence="2">DSM 46694</strain>
    </source>
</reference>
<sequence length="95" mass="10544">MIVTVTKAARDGHVVRWHTCLAAAQTFRPVMTADRHGVRVNAYLHEIPAEALQAAEQAYETLRRDREADVSHLATHVHRGPSNGPLVPVEEAQDE</sequence>
<keyword evidence="3" id="KW-1185">Reference proteome</keyword>